<dbReference type="Pfam" id="PF01494">
    <property type="entry name" value="FAD_binding_3"/>
    <property type="match status" value="1"/>
</dbReference>
<dbReference type="Proteomes" id="UP000317982">
    <property type="component" value="Unassembled WGS sequence"/>
</dbReference>
<dbReference type="AlphaFoldDB" id="A0A545AE83"/>
<accession>A0A545AE83</accession>
<dbReference type="GO" id="GO:0071949">
    <property type="term" value="F:FAD binding"/>
    <property type="evidence" value="ECO:0007669"/>
    <property type="project" value="InterPro"/>
</dbReference>
<evidence type="ECO:0000313" key="3">
    <source>
        <dbReference type="Proteomes" id="UP000317982"/>
    </source>
</evidence>
<dbReference type="SUPFAM" id="SSF51905">
    <property type="entry name" value="FAD/NAD(P)-binding domain"/>
    <property type="match status" value="1"/>
</dbReference>
<proteinExistence type="predicted"/>
<evidence type="ECO:0000313" key="2">
    <source>
        <dbReference type="EMBL" id="TQS39646.1"/>
    </source>
</evidence>
<name>A0A545AE83_9ACTN</name>
<dbReference type="PRINTS" id="PR00420">
    <property type="entry name" value="RNGMNOXGNASE"/>
</dbReference>
<dbReference type="PANTHER" id="PTHR42685">
    <property type="entry name" value="GERANYLGERANYL DIPHOSPHATE REDUCTASE"/>
    <property type="match status" value="1"/>
</dbReference>
<dbReference type="InterPro" id="IPR036188">
    <property type="entry name" value="FAD/NAD-bd_sf"/>
</dbReference>
<comment type="caution">
    <text evidence="2">The sequence shown here is derived from an EMBL/GenBank/DDBJ whole genome shotgun (WGS) entry which is preliminary data.</text>
</comment>
<dbReference type="OrthoDB" id="103324at2"/>
<dbReference type="EMBL" id="VIRS01000062">
    <property type="protein sequence ID" value="TQS39646.1"/>
    <property type="molecule type" value="Genomic_DNA"/>
</dbReference>
<dbReference type="Gene3D" id="3.50.50.60">
    <property type="entry name" value="FAD/NAD(P)-binding domain"/>
    <property type="match status" value="1"/>
</dbReference>
<organism evidence="2 3">
    <name type="scientific">Cryptosporangium phraense</name>
    <dbReference type="NCBI Taxonomy" id="2593070"/>
    <lineage>
        <taxon>Bacteria</taxon>
        <taxon>Bacillati</taxon>
        <taxon>Actinomycetota</taxon>
        <taxon>Actinomycetes</taxon>
        <taxon>Cryptosporangiales</taxon>
        <taxon>Cryptosporangiaceae</taxon>
        <taxon>Cryptosporangium</taxon>
    </lineage>
</organism>
<dbReference type="PANTHER" id="PTHR42685:SF22">
    <property type="entry name" value="CONDITIONED MEDIUM FACTOR RECEPTOR 1"/>
    <property type="match status" value="1"/>
</dbReference>
<protein>
    <submittedName>
        <fullName evidence="2">NAD(P)/FAD-dependent oxidoreductase</fullName>
    </submittedName>
</protein>
<sequence length="396" mass="41488">MTVDRYDVVVVGARAAGASTALRLARAGLSVLVVDHGRYGSDTLSTHALMRGGVRQLDRLCVLDAVKAAGTPPIEQVRFAYADGNVGLPVRPTPGVDALYAPRRTVLDRLLVDAAIAAGVEVRYGVDVVGLEHAPGGRVVGVRARTGRGPAESLRARLVVGADGRRSTVARAAGAALRHSGRFGGSGVYGYWSGIPFDGYEWAYRPGATAGFIPTNDGLLCAFAGSTPERVGRGGWTAFWNLLSAASPSMAERLAAGTLESVVRTFPGSPGHLRQAWGPGWALVGDAGSYKDPISSHGLTDALRDAELLSCAALAALRDGDDERTAFDAYEQARDRNALPLLALSDEIVGYRWSAATIRPLTRAMSDAMNALGPSDCGLVNVKAGRIAGSWRQTPA</sequence>
<dbReference type="InterPro" id="IPR002938">
    <property type="entry name" value="FAD-bd"/>
</dbReference>
<dbReference type="InParanoid" id="A0A545AE83"/>
<keyword evidence="3" id="KW-1185">Reference proteome</keyword>
<reference evidence="2 3" key="1">
    <citation type="submission" date="2019-07" db="EMBL/GenBank/DDBJ databases">
        <title>Cryptosporangium phraense sp. nov., isolated from plant litter.</title>
        <authorList>
            <person name="Suriyachadkun C."/>
        </authorList>
    </citation>
    <scope>NUCLEOTIDE SEQUENCE [LARGE SCALE GENOMIC DNA]</scope>
    <source>
        <strain evidence="2 3">A-T 5661</strain>
    </source>
</reference>
<gene>
    <name evidence="2" type="ORF">FL583_38890</name>
</gene>
<feature type="domain" description="FAD-binding" evidence="1">
    <location>
        <begin position="6"/>
        <end position="337"/>
    </location>
</feature>
<dbReference type="InterPro" id="IPR050407">
    <property type="entry name" value="Geranylgeranyl_reductase"/>
</dbReference>
<evidence type="ECO:0000259" key="1">
    <source>
        <dbReference type="Pfam" id="PF01494"/>
    </source>
</evidence>